<protein>
    <submittedName>
        <fullName evidence="7">D-2-hydroxyacid dehydrogenase</fullName>
    </submittedName>
</protein>
<dbReference type="CDD" id="cd12162">
    <property type="entry name" value="2-Hacid_dh_4"/>
    <property type="match status" value="1"/>
</dbReference>
<dbReference type="RefSeq" id="WP_045093407.1">
    <property type="nucleotide sequence ID" value="NZ_CABJDD010000005.1"/>
</dbReference>
<dbReference type="InterPro" id="IPR036291">
    <property type="entry name" value="NAD(P)-bd_dom_sf"/>
</dbReference>
<dbReference type="GO" id="GO:0051287">
    <property type="term" value="F:NAD binding"/>
    <property type="evidence" value="ECO:0007669"/>
    <property type="project" value="InterPro"/>
</dbReference>
<dbReference type="Gene3D" id="3.40.50.720">
    <property type="entry name" value="NAD(P)-binding Rossmann-like Domain"/>
    <property type="match status" value="2"/>
</dbReference>
<dbReference type="PANTHER" id="PTHR43761">
    <property type="entry name" value="D-ISOMER SPECIFIC 2-HYDROXYACID DEHYDROGENASE FAMILY PROTEIN (AFU_ORTHOLOGUE AFUA_1G13630)"/>
    <property type="match status" value="1"/>
</dbReference>
<evidence type="ECO:0000313" key="7">
    <source>
        <dbReference type="EMBL" id="MBT9808333.1"/>
    </source>
</evidence>
<feature type="domain" description="D-isomer specific 2-hydroxyacid dehydrogenase catalytic" evidence="5">
    <location>
        <begin position="26"/>
        <end position="320"/>
    </location>
</feature>
<keyword evidence="3" id="KW-0520">NAD</keyword>
<keyword evidence="2 4" id="KW-0560">Oxidoreductase</keyword>
<dbReference type="Pfam" id="PF02826">
    <property type="entry name" value="2-Hacid_dh_C"/>
    <property type="match status" value="1"/>
</dbReference>
<dbReference type="Pfam" id="PF00389">
    <property type="entry name" value="2-Hacid_dh"/>
    <property type="match status" value="1"/>
</dbReference>
<dbReference type="AlphaFoldDB" id="A0AA41K429"/>
<sequence length="324" mass="35462">MKIVVLDGYTLNPGDLDWNGFNALGDCVVYDRTSKTEDREIIERIGDAEAVFTNKTPLSKSIFDACPAIRFVGVLATGYNVVDIQAAKERGIIVSNIPSYGTSAVGQFAIGLLLEICHHIGYHDKAVHEGAWMRNPDWCFWDYPLIELEGKTMGIVGFGRIGQMTGKVARAMGMKVIANDRFESESGRGIADYVDREALLRTSDVIALHCPLFPDTEGMISRENIGKMKDGVIILNNSRGQLVVEQDLADALNSGKVYAAGLDVVSEEPIQPDNPLLGARNCIITPHISWAPKESRARLMALAVDNLRAFMEGKPVNVVNPSIK</sequence>
<evidence type="ECO:0000256" key="2">
    <source>
        <dbReference type="ARBA" id="ARBA00023002"/>
    </source>
</evidence>
<dbReference type="EMBL" id="WQPS01000003">
    <property type="protein sequence ID" value="MBT9808333.1"/>
    <property type="molecule type" value="Genomic_DNA"/>
</dbReference>
<name>A0AA41K429_9FIRM</name>
<dbReference type="InterPro" id="IPR029753">
    <property type="entry name" value="D-isomer_DH_CS"/>
</dbReference>
<dbReference type="PANTHER" id="PTHR43761:SF1">
    <property type="entry name" value="D-ISOMER SPECIFIC 2-HYDROXYACID DEHYDROGENASE CATALYTIC DOMAIN-CONTAINING PROTEIN-RELATED"/>
    <property type="match status" value="1"/>
</dbReference>
<reference evidence="7" key="1">
    <citation type="journal article" date="2021" name="Gut Microbes">
        <title>A synthetic consortium of 100 gut commensals modulates the composition and function in a colon model of the microbiome of elderly subjects.</title>
        <authorList>
            <person name="Perez M."/>
            <person name="Ntemiri A."/>
            <person name="Tan H."/>
            <person name="Harris H.M.B."/>
            <person name="Roager H.M."/>
            <person name="Ribiere C."/>
            <person name="O'Toole P.W."/>
        </authorList>
    </citation>
    <scope>NUCLEOTIDE SEQUENCE</scope>
    <source>
        <strain evidence="7">MCC335</strain>
    </source>
</reference>
<accession>A0AA41K429</accession>
<organism evidence="7 8">
    <name type="scientific">Enterocloster citroniae</name>
    <dbReference type="NCBI Taxonomy" id="358743"/>
    <lineage>
        <taxon>Bacteria</taxon>
        <taxon>Bacillati</taxon>
        <taxon>Bacillota</taxon>
        <taxon>Clostridia</taxon>
        <taxon>Lachnospirales</taxon>
        <taxon>Lachnospiraceae</taxon>
        <taxon>Enterocloster</taxon>
    </lineage>
</organism>
<dbReference type="InterPro" id="IPR006139">
    <property type="entry name" value="D-isomer_2_OHA_DH_cat_dom"/>
</dbReference>
<evidence type="ECO:0000259" key="6">
    <source>
        <dbReference type="Pfam" id="PF02826"/>
    </source>
</evidence>
<gene>
    <name evidence="7" type="ORF">GPL26_01585</name>
</gene>
<comment type="similarity">
    <text evidence="1 4">Belongs to the D-isomer specific 2-hydroxyacid dehydrogenase family.</text>
</comment>
<evidence type="ECO:0000259" key="5">
    <source>
        <dbReference type="Pfam" id="PF00389"/>
    </source>
</evidence>
<dbReference type="GO" id="GO:0016616">
    <property type="term" value="F:oxidoreductase activity, acting on the CH-OH group of donors, NAD or NADP as acceptor"/>
    <property type="evidence" value="ECO:0007669"/>
    <property type="project" value="InterPro"/>
</dbReference>
<comment type="caution">
    <text evidence="7">The sequence shown here is derived from an EMBL/GenBank/DDBJ whole genome shotgun (WGS) entry which is preliminary data.</text>
</comment>
<evidence type="ECO:0000313" key="8">
    <source>
        <dbReference type="Proteomes" id="UP000708338"/>
    </source>
</evidence>
<dbReference type="PROSITE" id="PS00671">
    <property type="entry name" value="D_2_HYDROXYACID_DH_3"/>
    <property type="match status" value="1"/>
</dbReference>
<dbReference type="PROSITE" id="PS00670">
    <property type="entry name" value="D_2_HYDROXYACID_DH_2"/>
    <property type="match status" value="1"/>
</dbReference>
<dbReference type="InterPro" id="IPR050418">
    <property type="entry name" value="D-iso_2-hydroxyacid_DH_PdxB"/>
</dbReference>
<dbReference type="FunFam" id="3.40.50.720:FF:000203">
    <property type="entry name" value="D-3-phosphoglycerate dehydrogenase (SerA)"/>
    <property type="match status" value="1"/>
</dbReference>
<feature type="domain" description="D-isomer specific 2-hydroxyacid dehydrogenase NAD-binding" evidence="6">
    <location>
        <begin position="110"/>
        <end position="289"/>
    </location>
</feature>
<proteinExistence type="inferred from homology"/>
<evidence type="ECO:0000256" key="4">
    <source>
        <dbReference type="RuleBase" id="RU003719"/>
    </source>
</evidence>
<evidence type="ECO:0000256" key="3">
    <source>
        <dbReference type="ARBA" id="ARBA00023027"/>
    </source>
</evidence>
<dbReference type="InterPro" id="IPR006140">
    <property type="entry name" value="D-isomer_DH_NAD-bd"/>
</dbReference>
<dbReference type="Proteomes" id="UP000708338">
    <property type="component" value="Unassembled WGS sequence"/>
</dbReference>
<dbReference type="SUPFAM" id="SSF51735">
    <property type="entry name" value="NAD(P)-binding Rossmann-fold domains"/>
    <property type="match status" value="1"/>
</dbReference>
<evidence type="ECO:0000256" key="1">
    <source>
        <dbReference type="ARBA" id="ARBA00005854"/>
    </source>
</evidence>
<dbReference type="SUPFAM" id="SSF52283">
    <property type="entry name" value="Formate/glycerate dehydrogenase catalytic domain-like"/>
    <property type="match status" value="1"/>
</dbReference>